<dbReference type="GO" id="GO:0015074">
    <property type="term" value="P:DNA integration"/>
    <property type="evidence" value="ECO:0007669"/>
    <property type="project" value="UniProtKB-KW"/>
</dbReference>
<dbReference type="Pfam" id="PF00589">
    <property type="entry name" value="Phage_integrase"/>
    <property type="match status" value="1"/>
</dbReference>
<dbReference type="RefSeq" id="WP_169587327.1">
    <property type="nucleotide sequence ID" value="NZ_VCQU01000004.1"/>
</dbReference>
<dbReference type="PROSITE" id="PS51898">
    <property type="entry name" value="TYR_RECOMBINASE"/>
    <property type="match status" value="1"/>
</dbReference>
<dbReference type="Pfam" id="PF02899">
    <property type="entry name" value="Phage_int_SAM_1"/>
    <property type="match status" value="1"/>
</dbReference>
<dbReference type="AlphaFoldDB" id="A0A848KI46"/>
<dbReference type="CDD" id="cd01189">
    <property type="entry name" value="INT_ICEBs1_C_like"/>
    <property type="match status" value="1"/>
</dbReference>
<dbReference type="Proteomes" id="UP000535543">
    <property type="component" value="Unassembled WGS sequence"/>
</dbReference>
<evidence type="ECO:0000256" key="2">
    <source>
        <dbReference type="ARBA" id="ARBA00023125"/>
    </source>
</evidence>
<evidence type="ECO:0000313" key="7">
    <source>
        <dbReference type="EMBL" id="NMN95910.1"/>
    </source>
</evidence>
<keyword evidence="8" id="KW-1185">Reference proteome</keyword>
<organism evidence="7 8">
    <name type="scientific">Antrihabitans stalactiti</name>
    <dbReference type="NCBI Taxonomy" id="2584121"/>
    <lineage>
        <taxon>Bacteria</taxon>
        <taxon>Bacillati</taxon>
        <taxon>Actinomycetota</taxon>
        <taxon>Actinomycetes</taxon>
        <taxon>Mycobacteriales</taxon>
        <taxon>Nocardiaceae</taxon>
        <taxon>Antrihabitans</taxon>
    </lineage>
</organism>
<keyword evidence="3" id="KW-0233">DNA recombination</keyword>
<feature type="domain" description="Tyr recombinase" evidence="5">
    <location>
        <begin position="178"/>
        <end position="375"/>
    </location>
</feature>
<dbReference type="InterPro" id="IPR002104">
    <property type="entry name" value="Integrase_catalytic"/>
</dbReference>
<dbReference type="InterPro" id="IPR013762">
    <property type="entry name" value="Integrase-like_cat_sf"/>
</dbReference>
<reference evidence="7 8" key="1">
    <citation type="submission" date="2019-05" db="EMBL/GenBank/DDBJ databases">
        <authorList>
            <person name="Lee S.D."/>
        </authorList>
    </citation>
    <scope>NUCLEOTIDE SEQUENCE [LARGE SCALE GENOMIC DNA]</scope>
    <source>
        <strain evidence="7 8">YC2-7</strain>
    </source>
</reference>
<evidence type="ECO:0000256" key="1">
    <source>
        <dbReference type="ARBA" id="ARBA00022908"/>
    </source>
</evidence>
<evidence type="ECO:0000313" key="8">
    <source>
        <dbReference type="Proteomes" id="UP000535543"/>
    </source>
</evidence>
<protein>
    <submittedName>
        <fullName evidence="7">Site-specific integrase</fullName>
    </submittedName>
</protein>
<dbReference type="InterPro" id="IPR004107">
    <property type="entry name" value="Integrase_SAM-like_N"/>
</dbReference>
<dbReference type="InterPro" id="IPR050090">
    <property type="entry name" value="Tyrosine_recombinase_XerCD"/>
</dbReference>
<evidence type="ECO:0000259" key="6">
    <source>
        <dbReference type="PROSITE" id="PS51900"/>
    </source>
</evidence>
<dbReference type="PROSITE" id="PS51900">
    <property type="entry name" value="CB"/>
    <property type="match status" value="1"/>
</dbReference>
<evidence type="ECO:0000256" key="3">
    <source>
        <dbReference type="ARBA" id="ARBA00023172"/>
    </source>
</evidence>
<feature type="domain" description="Core-binding (CB)" evidence="6">
    <location>
        <begin position="73"/>
        <end position="156"/>
    </location>
</feature>
<dbReference type="PANTHER" id="PTHR30349:SF91">
    <property type="entry name" value="INTA PROTEIN"/>
    <property type="match status" value="1"/>
</dbReference>
<dbReference type="PANTHER" id="PTHR30349">
    <property type="entry name" value="PHAGE INTEGRASE-RELATED"/>
    <property type="match status" value="1"/>
</dbReference>
<dbReference type="Gene3D" id="1.10.150.130">
    <property type="match status" value="1"/>
</dbReference>
<proteinExistence type="predicted"/>
<keyword evidence="2 4" id="KW-0238">DNA-binding</keyword>
<dbReference type="InterPro" id="IPR044068">
    <property type="entry name" value="CB"/>
</dbReference>
<dbReference type="GO" id="GO:0006310">
    <property type="term" value="P:DNA recombination"/>
    <property type="evidence" value="ECO:0007669"/>
    <property type="project" value="UniProtKB-KW"/>
</dbReference>
<name>A0A848KI46_9NOCA</name>
<dbReference type="GO" id="GO:0003677">
    <property type="term" value="F:DNA binding"/>
    <property type="evidence" value="ECO:0007669"/>
    <property type="project" value="UniProtKB-UniRule"/>
</dbReference>
<evidence type="ECO:0000259" key="5">
    <source>
        <dbReference type="PROSITE" id="PS51898"/>
    </source>
</evidence>
<accession>A0A848KI46</accession>
<evidence type="ECO:0000256" key="4">
    <source>
        <dbReference type="PROSITE-ProRule" id="PRU01248"/>
    </source>
</evidence>
<sequence length="390" mass="43975">MTDRLPRRAEPIDKVTLKSGAVRYRFRIDLGVKADGSRDRRFFTYRSYKEARAEFRRISTEVAAGTHVNRGRLTVAEHLEDWLAGKRDIRPNTLRNYRDAAKPILRDLGQLALQQLTKAHIDRFLTSLRRRDGKPYAPETIRLTLSVLKQVTKDAKRQGLIARDPAEFVQAPIPAHGHRTAVWTRQEANQFRNHVRGDRLYALWLLTLCGLRRSEVLGLRWVDVNFQSETIVVRQARVEVTASFIDVQPPKTTRGLRTLPITGEVSAALQALHRIQSSEHIEFGGGSLNESALIATEPDGRPILPRTYTDRFRRAAKNAGVPVITLRNVRHTSVSVMLDAGIPPTTVAAWHGHDPRMTVSVYGRTYDDSLRIAGASMFQSVEEPDDSALG</sequence>
<keyword evidence="1" id="KW-0229">DNA integration</keyword>
<dbReference type="SUPFAM" id="SSF56349">
    <property type="entry name" value="DNA breaking-rejoining enzymes"/>
    <property type="match status" value="1"/>
</dbReference>
<dbReference type="EMBL" id="VCQU01000004">
    <property type="protein sequence ID" value="NMN95910.1"/>
    <property type="molecule type" value="Genomic_DNA"/>
</dbReference>
<dbReference type="Gene3D" id="1.10.443.10">
    <property type="entry name" value="Intergrase catalytic core"/>
    <property type="match status" value="1"/>
</dbReference>
<dbReference type="InterPro" id="IPR010998">
    <property type="entry name" value="Integrase_recombinase_N"/>
</dbReference>
<comment type="caution">
    <text evidence="7">The sequence shown here is derived from an EMBL/GenBank/DDBJ whole genome shotgun (WGS) entry which is preliminary data.</text>
</comment>
<reference evidence="7 8" key="2">
    <citation type="submission" date="2020-06" db="EMBL/GenBank/DDBJ databases">
        <title>Antribacter stalactiti gen. nov., sp. nov., a new member of the family Nacardiaceae isolated from a cave.</title>
        <authorList>
            <person name="Kim I.S."/>
        </authorList>
    </citation>
    <scope>NUCLEOTIDE SEQUENCE [LARGE SCALE GENOMIC DNA]</scope>
    <source>
        <strain evidence="7 8">YC2-7</strain>
    </source>
</reference>
<gene>
    <name evidence="7" type="ORF">FGL95_12785</name>
</gene>
<dbReference type="InterPro" id="IPR011010">
    <property type="entry name" value="DNA_brk_join_enz"/>
</dbReference>